<organism evidence="1">
    <name type="scientific">marine sediment metagenome</name>
    <dbReference type="NCBI Taxonomy" id="412755"/>
    <lineage>
        <taxon>unclassified sequences</taxon>
        <taxon>metagenomes</taxon>
        <taxon>ecological metagenomes</taxon>
    </lineage>
</organism>
<feature type="non-terminal residue" evidence="1">
    <location>
        <position position="1"/>
    </location>
</feature>
<reference evidence="1" key="1">
    <citation type="journal article" date="2014" name="Front. Microbiol.">
        <title>High frequency of phylogenetically diverse reductive dehalogenase-homologous genes in deep subseafloor sedimentary metagenomes.</title>
        <authorList>
            <person name="Kawai M."/>
            <person name="Futagami T."/>
            <person name="Toyoda A."/>
            <person name="Takaki Y."/>
            <person name="Nishi S."/>
            <person name="Hori S."/>
            <person name="Arai W."/>
            <person name="Tsubouchi T."/>
            <person name="Morono Y."/>
            <person name="Uchiyama I."/>
            <person name="Ito T."/>
            <person name="Fujiyama A."/>
            <person name="Inagaki F."/>
            <person name="Takami H."/>
        </authorList>
    </citation>
    <scope>NUCLEOTIDE SEQUENCE</scope>
    <source>
        <strain evidence="1">Expedition CK06-06</strain>
    </source>
</reference>
<evidence type="ECO:0008006" key="2">
    <source>
        <dbReference type="Google" id="ProtNLM"/>
    </source>
</evidence>
<comment type="caution">
    <text evidence="1">The sequence shown here is derived from an EMBL/GenBank/DDBJ whole genome shotgun (WGS) entry which is preliminary data.</text>
</comment>
<proteinExistence type="predicted"/>
<dbReference type="Pfam" id="PF11746">
    <property type="entry name" value="DUF3303"/>
    <property type="match status" value="1"/>
</dbReference>
<protein>
    <recommendedName>
        <fullName evidence="2">ACT domain-containing protein</fullName>
    </recommendedName>
</protein>
<sequence length="70" mass="7564">FGKMMSSAEQLGVKLVGAWVDAPAHTVYLVVETDSVQKIEELLAPVFKIGYAETRAVSDAASVLKRRVGE</sequence>
<gene>
    <name evidence="1" type="ORF">S12H4_04716</name>
</gene>
<evidence type="ECO:0000313" key="1">
    <source>
        <dbReference type="EMBL" id="GAI60393.1"/>
    </source>
</evidence>
<accession>X1PWV2</accession>
<dbReference type="InterPro" id="IPR021734">
    <property type="entry name" value="DUF3303"/>
</dbReference>
<name>X1PWV2_9ZZZZ</name>
<dbReference type="AlphaFoldDB" id="X1PWV2"/>
<dbReference type="EMBL" id="BARW01001490">
    <property type="protein sequence ID" value="GAI60393.1"/>
    <property type="molecule type" value="Genomic_DNA"/>
</dbReference>